<dbReference type="EMBL" id="LUFC02000424">
    <property type="protein sequence ID" value="KAF4497526.1"/>
    <property type="molecule type" value="Genomic_DNA"/>
</dbReference>
<dbReference type="Proteomes" id="UP000737391">
    <property type="component" value="Unassembled WGS sequence"/>
</dbReference>
<comment type="caution">
    <text evidence="2">The sequence shown here is derived from an EMBL/GenBank/DDBJ whole genome shotgun (WGS) entry which is preliminary data.</text>
</comment>
<evidence type="ECO:0000313" key="3">
    <source>
        <dbReference type="Proteomes" id="UP000737391"/>
    </source>
</evidence>
<sequence>MFRTFRQFALVLTITITSSFAVMPLVSFVRDIRSYSDLEAPGVAFVLTPDHGTAAIFLGNGSSVAVARVEGSQAYKDLMLRQNTTLATADNRSNLQRPISDLWSLKKRSWKQPDTMEDIDKIALEPVLRGLKAAAEARLGNSICFVKVALTGQAMNNDYLGDIVAGAVRQIGLVEVWTGRPAVPILGLFRKWQDEGDFGEPESLLLIIDNSEYGFDLALVYQEDGLAHTLRHNHHPYTENENPTDKASSLQLALKHIMKPPFNYKIYYREVPQIIKELVIYGDNIWDPDFRNILHATFESSLIRGAYQRQPVYAPAIGLAENLRLGVAGNLEGKLAQRIMVTDCIYYTISIWSGLGARFLFGIVSTSIYVSSYEYITDSYGEHSATALGSITMSLYLLAGGMVKAARLVYKVPLLPTSYDLKLNWIDKTRSTRWTTRIFTPFLWRILTRRRHRIFLPSITPPLNLFLIPYFKLVPVAGLKDSVAFKASRSKEPVSDDVRLFWLQRNEVVVIAATEFITKLWSFWTFGGLELERQTSREICTDEVFTALGKSKIKEVSTLNRNKFEFSKDPQDIEVSIILARRFLPEDDEDSVDDNGCASALALVLWTEFRGHGDIQKLDQAVDLATKILPRHKLSIQRHGEEALILCYNHLQALPDLTGAVKNLEHARDIASGHFLFPIVLNNLGQALRLLYLRIRNGECLNDAIGALEEALEMASADDPAKAMYRSNLSLSLFDLFSLTQKPESLNRSIEPTLYEGDLEGAQELVEKAVKMLPKISPLALDSSDQEYTLSGISGLSSDAASVVLEATSDALRALHAQEASSGVIAGLTISARSPAPLGESTYPTAFRGMDRHELTKRLGALEYKIRREVPGFANFQQPLSTEELIGLASKGPVVSFNVSEIRSDAFIITQTDITSIPLPDLKEEDLTNNARLLLEKPMITIGNLRANNARNTSLLGVLKWLWDVAVHPVLDALGIRQSPKDKKLPRIWWTSSGQMALMPIQAAGDHTSDTTPNMFNFAIPSCTTTLKALAYARETKWIPLRGADFEESAHELNDVVQQPCKARVLIGPGKSETLAALERCNAVFFGCTDADSHLTAPEIQGSRHQNAQLAYLSACSTANVSAIPLVDEVVHIAGAFSLLGFRQVVGTFWQAKNTAARVVSKWFYEELMLGDGKDEDVVARAYYTAVMELRTSNVQDPLVWATFAHFGA</sequence>
<reference evidence="2" key="1">
    <citation type="submission" date="2020-01" db="EMBL/GenBank/DDBJ databases">
        <title>Identification and distribution of gene clusters putatively required for synthesis of sphingolipid metabolism inhibitors in phylogenetically diverse species of the filamentous fungus Fusarium.</title>
        <authorList>
            <person name="Kim H.-S."/>
            <person name="Busman M."/>
            <person name="Brown D.W."/>
            <person name="Divon H."/>
            <person name="Uhlig S."/>
            <person name="Proctor R.H."/>
        </authorList>
    </citation>
    <scope>NUCLEOTIDE SEQUENCE</scope>
    <source>
        <strain evidence="2">NRRL 31653</strain>
    </source>
</reference>
<evidence type="ECO:0000259" key="1">
    <source>
        <dbReference type="Pfam" id="PF12770"/>
    </source>
</evidence>
<dbReference type="Pfam" id="PF12770">
    <property type="entry name" value="CHAT"/>
    <property type="match status" value="1"/>
</dbReference>
<accession>A0A9P5E6H3</accession>
<proteinExistence type="predicted"/>
<dbReference type="OrthoDB" id="9991317at2759"/>
<name>A0A9P5E6H3_9HYPO</name>
<dbReference type="AlphaFoldDB" id="A0A9P5E6H3"/>
<dbReference type="InterPro" id="IPR011990">
    <property type="entry name" value="TPR-like_helical_dom_sf"/>
</dbReference>
<protein>
    <submittedName>
        <fullName evidence="2">TPR-domain containing protein</fullName>
    </submittedName>
</protein>
<gene>
    <name evidence="2" type="ORF">FAGAP_6312</name>
</gene>
<dbReference type="Gene3D" id="1.25.40.10">
    <property type="entry name" value="Tetratricopeptide repeat domain"/>
    <property type="match status" value="1"/>
</dbReference>
<dbReference type="InterPro" id="IPR024983">
    <property type="entry name" value="CHAT_dom"/>
</dbReference>
<evidence type="ECO:0000313" key="2">
    <source>
        <dbReference type="EMBL" id="KAF4497526.1"/>
    </source>
</evidence>
<keyword evidence="3" id="KW-1185">Reference proteome</keyword>
<organism evidence="2 3">
    <name type="scientific">Fusarium agapanthi</name>
    <dbReference type="NCBI Taxonomy" id="1803897"/>
    <lineage>
        <taxon>Eukaryota</taxon>
        <taxon>Fungi</taxon>
        <taxon>Dikarya</taxon>
        <taxon>Ascomycota</taxon>
        <taxon>Pezizomycotina</taxon>
        <taxon>Sordariomycetes</taxon>
        <taxon>Hypocreomycetidae</taxon>
        <taxon>Hypocreales</taxon>
        <taxon>Nectriaceae</taxon>
        <taxon>Fusarium</taxon>
        <taxon>Fusarium fujikuroi species complex</taxon>
    </lineage>
</organism>
<feature type="domain" description="CHAT" evidence="1">
    <location>
        <begin position="1084"/>
        <end position="1208"/>
    </location>
</feature>